<protein>
    <submittedName>
        <fullName evidence="2">PRiA4b ORF-3-like protein</fullName>
    </submittedName>
</protein>
<dbReference type="InterPro" id="IPR024047">
    <property type="entry name" value="MM3350-like_sf"/>
</dbReference>
<dbReference type="EMBL" id="FOSN01000053">
    <property type="protein sequence ID" value="SFK91032.1"/>
    <property type="molecule type" value="Genomic_DNA"/>
</dbReference>
<evidence type="ECO:0000313" key="2">
    <source>
        <dbReference type="EMBL" id="SFK91032.1"/>
    </source>
</evidence>
<dbReference type="Proteomes" id="UP000198755">
    <property type="component" value="Unassembled WGS sequence"/>
</dbReference>
<keyword evidence="3" id="KW-1185">Reference proteome</keyword>
<dbReference type="Gene3D" id="3.10.290.30">
    <property type="entry name" value="MM3350-like"/>
    <property type="match status" value="1"/>
</dbReference>
<dbReference type="PANTHER" id="PTHR41878">
    <property type="entry name" value="LEXA REPRESSOR-RELATED"/>
    <property type="match status" value="1"/>
</dbReference>
<dbReference type="Pfam" id="PF07929">
    <property type="entry name" value="PRiA4_ORF3"/>
    <property type="match status" value="1"/>
</dbReference>
<dbReference type="AlphaFoldDB" id="A0A1I4DC13"/>
<dbReference type="STRING" id="1612308.SAMN05444581_1533"/>
<organism evidence="2 3">
    <name type="scientific">Methylocapsa palsarum</name>
    <dbReference type="NCBI Taxonomy" id="1612308"/>
    <lineage>
        <taxon>Bacteria</taxon>
        <taxon>Pseudomonadati</taxon>
        <taxon>Pseudomonadota</taxon>
        <taxon>Alphaproteobacteria</taxon>
        <taxon>Hyphomicrobiales</taxon>
        <taxon>Beijerinckiaceae</taxon>
        <taxon>Methylocapsa</taxon>
    </lineage>
</organism>
<evidence type="ECO:0000313" key="3">
    <source>
        <dbReference type="Proteomes" id="UP000198755"/>
    </source>
</evidence>
<gene>
    <name evidence="2" type="ORF">SAMN05444581_1533</name>
</gene>
<dbReference type="SUPFAM" id="SSF159941">
    <property type="entry name" value="MM3350-like"/>
    <property type="match status" value="1"/>
</dbReference>
<name>A0A1I4DC13_9HYPH</name>
<dbReference type="InterPro" id="IPR012912">
    <property type="entry name" value="Plasmid_pRiA4b_Orf3-like"/>
</dbReference>
<dbReference type="RefSeq" id="WP_342028946.1">
    <property type="nucleotide sequence ID" value="NZ_FOSN01000053.1"/>
</dbReference>
<proteinExistence type="predicted"/>
<accession>A0A1I4DC13</accession>
<sequence>MPDPDWPDGPLDARKAKLIDILEDVGVKTLRYLYDFGDGWEHTIKIKRLTDPEPGVLYPRLVEASGRCPPEDVGGPWGYAEMLEALADPNHERHEEMSEWADGDFDPSLLDVDALKANVEALAKRWARKPPRKKMQPT</sequence>
<dbReference type="PANTHER" id="PTHR41878:SF1">
    <property type="entry name" value="TNPR PROTEIN"/>
    <property type="match status" value="1"/>
</dbReference>
<reference evidence="2 3" key="1">
    <citation type="submission" date="2016-10" db="EMBL/GenBank/DDBJ databases">
        <authorList>
            <person name="de Groot N.N."/>
        </authorList>
    </citation>
    <scope>NUCLEOTIDE SEQUENCE [LARGE SCALE GENOMIC DNA]</scope>
    <source>
        <strain evidence="2 3">NE2</strain>
    </source>
</reference>
<evidence type="ECO:0000259" key="1">
    <source>
        <dbReference type="Pfam" id="PF07929"/>
    </source>
</evidence>
<feature type="domain" description="Plasmid pRiA4b Orf3-like" evidence="1">
    <location>
        <begin position="4"/>
        <end position="113"/>
    </location>
</feature>